<dbReference type="Gene3D" id="3.40.190.10">
    <property type="entry name" value="Periplasmic binding protein-like II"/>
    <property type="match status" value="1"/>
</dbReference>
<dbReference type="CDD" id="cd07012">
    <property type="entry name" value="PBP2_Bug_TTT"/>
    <property type="match status" value="1"/>
</dbReference>
<comment type="similarity">
    <text evidence="1">Belongs to the UPF0065 (bug) family.</text>
</comment>
<dbReference type="AlphaFoldDB" id="A0A370FI48"/>
<dbReference type="OrthoDB" id="8846110at2"/>
<feature type="signal peptide" evidence="2">
    <location>
        <begin position="1"/>
        <end position="22"/>
    </location>
</feature>
<dbReference type="RefSeq" id="WP_114803341.1">
    <property type="nucleotide sequence ID" value="NZ_QQAV01000005.1"/>
</dbReference>
<gene>
    <name evidence="3" type="ORF">DFR41_105313</name>
</gene>
<protein>
    <submittedName>
        <fullName evidence="3">Tripartite-type tricarboxylate transporter receptor subunit TctC</fullName>
    </submittedName>
</protein>
<organism evidence="3 4">
    <name type="scientific">Pseudacidovorax intermedius</name>
    <dbReference type="NCBI Taxonomy" id="433924"/>
    <lineage>
        <taxon>Bacteria</taxon>
        <taxon>Pseudomonadati</taxon>
        <taxon>Pseudomonadota</taxon>
        <taxon>Betaproteobacteria</taxon>
        <taxon>Burkholderiales</taxon>
        <taxon>Comamonadaceae</taxon>
        <taxon>Pseudacidovorax</taxon>
    </lineage>
</organism>
<dbReference type="PANTHER" id="PTHR42928:SF5">
    <property type="entry name" value="BLR1237 PROTEIN"/>
    <property type="match status" value="1"/>
</dbReference>
<keyword evidence="4" id="KW-1185">Reference proteome</keyword>
<name>A0A370FI48_9BURK</name>
<dbReference type="SUPFAM" id="SSF53850">
    <property type="entry name" value="Periplasmic binding protein-like II"/>
    <property type="match status" value="1"/>
</dbReference>
<dbReference type="EMBL" id="QQAV01000005">
    <property type="protein sequence ID" value="RDI24398.1"/>
    <property type="molecule type" value="Genomic_DNA"/>
</dbReference>
<proteinExistence type="inferred from homology"/>
<dbReference type="InterPro" id="IPR005064">
    <property type="entry name" value="BUG"/>
</dbReference>
<evidence type="ECO:0000256" key="1">
    <source>
        <dbReference type="ARBA" id="ARBA00006987"/>
    </source>
</evidence>
<dbReference type="Gene3D" id="3.40.190.150">
    <property type="entry name" value="Bordetella uptake gene, domain 1"/>
    <property type="match status" value="1"/>
</dbReference>
<comment type="caution">
    <text evidence="3">The sequence shown here is derived from an EMBL/GenBank/DDBJ whole genome shotgun (WGS) entry which is preliminary data.</text>
</comment>
<evidence type="ECO:0000313" key="4">
    <source>
        <dbReference type="Proteomes" id="UP000255265"/>
    </source>
</evidence>
<dbReference type="Proteomes" id="UP000255265">
    <property type="component" value="Unassembled WGS sequence"/>
</dbReference>
<sequence length="324" mass="34055">MHRPTAARLLCLALAATAPALAAAQEAYPSRPITIVVPYAAGGTSDGQVRMFQDALGKELGQPIVVDNRPGASGAIAAQLVARAKPDGYTLLYPNNGVLTTPLLNDKAGYDAFKDLRPVTLTSVVPMVLVVNKAVPADDAKSFFDWARKQPKGVMYASAGTASYGHLSTARLIQLSGIKAEHIPYKGEAASTLAARTGEVQMLVTTPSSAMLGQVQQGNLKLLGVGTKEPSSVVPGTPPLNRAVPGYEAQAWFGVMAPAGTPDAVVDRLNAAFRKIMADDGLKTRLLATGAVARTSSPAEFAQMMKTESDQLRDIVTQFNIKAE</sequence>
<dbReference type="InterPro" id="IPR042100">
    <property type="entry name" value="Bug_dom1"/>
</dbReference>
<evidence type="ECO:0000256" key="2">
    <source>
        <dbReference type="SAM" id="SignalP"/>
    </source>
</evidence>
<dbReference type="PANTHER" id="PTHR42928">
    <property type="entry name" value="TRICARBOXYLATE-BINDING PROTEIN"/>
    <property type="match status" value="1"/>
</dbReference>
<accession>A0A370FI48</accession>
<feature type="chain" id="PRO_5016729850" evidence="2">
    <location>
        <begin position="23"/>
        <end position="324"/>
    </location>
</feature>
<keyword evidence="3" id="KW-0675">Receptor</keyword>
<evidence type="ECO:0000313" key="3">
    <source>
        <dbReference type="EMBL" id="RDI24398.1"/>
    </source>
</evidence>
<dbReference type="PIRSF" id="PIRSF017082">
    <property type="entry name" value="YflP"/>
    <property type="match status" value="1"/>
</dbReference>
<reference evidence="3 4" key="1">
    <citation type="submission" date="2018-07" db="EMBL/GenBank/DDBJ databases">
        <title>Genomic Encyclopedia of Type Strains, Phase IV (KMG-IV): sequencing the most valuable type-strain genomes for metagenomic binning, comparative biology and taxonomic classification.</title>
        <authorList>
            <person name="Goeker M."/>
        </authorList>
    </citation>
    <scope>NUCLEOTIDE SEQUENCE [LARGE SCALE GENOMIC DNA]</scope>
    <source>
        <strain evidence="3 4">DSM 21352</strain>
    </source>
</reference>
<keyword evidence="2" id="KW-0732">Signal</keyword>
<dbReference type="Pfam" id="PF03401">
    <property type="entry name" value="TctC"/>
    <property type="match status" value="1"/>
</dbReference>